<accession>A0A1J5SNR7</accession>
<dbReference type="AlphaFoldDB" id="A0A1J5SNR7"/>
<dbReference type="GO" id="GO:0050066">
    <property type="term" value="F:L-lysine 2,3-aminomutase activity"/>
    <property type="evidence" value="ECO:0007669"/>
    <property type="project" value="UniProtKB-EC"/>
</dbReference>
<evidence type="ECO:0000256" key="3">
    <source>
        <dbReference type="ARBA" id="ARBA00022691"/>
    </source>
</evidence>
<keyword evidence="4" id="KW-0479">Metal-binding</keyword>
<sequence length="351" mass="38000">MTDRPPVPPRRTLRSPAALAGAGLIRPETVESLAAVAERFSVAVTPLLADLMDPADPNDPIARQFLPDLRELEATPEDHPDPIGDQRFSPVKGIVHRYPDRVLLTPILHCPVYCRFCFRREKVGGGEAVLGEADLRAALDYIRAHDAVWEVVITGGDPLMLPPARLAALLAALDAIPHVAVIRLHSRVPISDPARIDDALLAALDTGKALWLAVHCNHARELTAAAEAGLRRLSRAGIPLLGQTVLLRGVNDDAASLEAVMRALVRNRVKPYYLHHPDLAPGTGHFRLPIAAGQALMRHLRGRASGLCQPSYILDIPGGHGKSPIGPAYLSEAGIEDWQGQIHPYPPPQLR</sequence>
<dbReference type="SFLD" id="SFLDG01070">
    <property type="entry name" value="PLP-dependent"/>
    <property type="match status" value="1"/>
</dbReference>
<evidence type="ECO:0000256" key="8">
    <source>
        <dbReference type="ARBA" id="ARBA00023235"/>
    </source>
</evidence>
<evidence type="ECO:0000256" key="6">
    <source>
        <dbReference type="ARBA" id="ARBA00023004"/>
    </source>
</evidence>
<keyword evidence="8 10" id="KW-0413">Isomerase</keyword>
<dbReference type="EC" id="5.4.3.2" evidence="10"/>
<dbReference type="PANTHER" id="PTHR30538">
    <property type="entry name" value="LYSINE 2,3-AMINOMUTASE-RELATED"/>
    <property type="match status" value="1"/>
</dbReference>
<proteinExistence type="predicted"/>
<keyword evidence="5" id="KW-0663">Pyridoxal phosphate</keyword>
<keyword evidence="3" id="KW-0949">S-adenosyl-L-methionine</keyword>
<feature type="domain" description="Radical SAM core" evidence="9">
    <location>
        <begin position="96"/>
        <end position="307"/>
    </location>
</feature>
<dbReference type="GO" id="GO:0046872">
    <property type="term" value="F:metal ion binding"/>
    <property type="evidence" value="ECO:0007669"/>
    <property type="project" value="UniProtKB-KW"/>
</dbReference>
<dbReference type="EMBL" id="MLJW01000024">
    <property type="protein sequence ID" value="OIR10122.1"/>
    <property type="molecule type" value="Genomic_DNA"/>
</dbReference>
<evidence type="ECO:0000313" key="10">
    <source>
        <dbReference type="EMBL" id="OIR10122.1"/>
    </source>
</evidence>
<dbReference type="Pfam" id="PF04055">
    <property type="entry name" value="Radical_SAM"/>
    <property type="match status" value="1"/>
</dbReference>
<dbReference type="InterPro" id="IPR058240">
    <property type="entry name" value="rSAM_sf"/>
</dbReference>
<dbReference type="NCBIfam" id="TIGR03822">
    <property type="entry name" value="AblA_like_2"/>
    <property type="match status" value="1"/>
</dbReference>
<name>A0A1J5SNR7_9ZZZZ</name>
<dbReference type="PIRSF" id="PIRSF004911">
    <property type="entry name" value="DUF160"/>
    <property type="match status" value="1"/>
</dbReference>
<evidence type="ECO:0000256" key="4">
    <source>
        <dbReference type="ARBA" id="ARBA00022723"/>
    </source>
</evidence>
<dbReference type="InterPro" id="IPR003739">
    <property type="entry name" value="Lys_aminomutase/Glu_NH3_mut"/>
</dbReference>
<dbReference type="PROSITE" id="PS51918">
    <property type="entry name" value="RADICAL_SAM"/>
    <property type="match status" value="1"/>
</dbReference>
<dbReference type="InterPro" id="IPR013785">
    <property type="entry name" value="Aldolase_TIM"/>
</dbReference>
<evidence type="ECO:0000256" key="2">
    <source>
        <dbReference type="ARBA" id="ARBA00022485"/>
    </source>
</evidence>
<dbReference type="InterPro" id="IPR007197">
    <property type="entry name" value="rSAM"/>
</dbReference>
<reference evidence="10" key="1">
    <citation type="submission" date="2016-10" db="EMBL/GenBank/DDBJ databases">
        <title>Sequence of Gallionella enrichment culture.</title>
        <authorList>
            <person name="Poehlein A."/>
            <person name="Muehling M."/>
            <person name="Daniel R."/>
        </authorList>
    </citation>
    <scope>NUCLEOTIDE SEQUENCE</scope>
</reference>
<comment type="caution">
    <text evidence="10">The sequence shown here is derived from an EMBL/GenBank/DDBJ whole genome shotgun (WGS) entry which is preliminary data.</text>
</comment>
<dbReference type="NCBIfam" id="TIGR00238">
    <property type="entry name" value="KamA family radical SAM protein"/>
    <property type="match status" value="1"/>
</dbReference>
<organism evidence="10">
    <name type="scientific">mine drainage metagenome</name>
    <dbReference type="NCBI Taxonomy" id="410659"/>
    <lineage>
        <taxon>unclassified sequences</taxon>
        <taxon>metagenomes</taxon>
        <taxon>ecological metagenomes</taxon>
    </lineage>
</organism>
<dbReference type="Gene3D" id="3.20.20.70">
    <property type="entry name" value="Aldolase class I"/>
    <property type="match status" value="1"/>
</dbReference>
<dbReference type="GO" id="GO:0051539">
    <property type="term" value="F:4 iron, 4 sulfur cluster binding"/>
    <property type="evidence" value="ECO:0007669"/>
    <property type="project" value="UniProtKB-KW"/>
</dbReference>
<evidence type="ECO:0000256" key="1">
    <source>
        <dbReference type="ARBA" id="ARBA00001933"/>
    </source>
</evidence>
<gene>
    <name evidence="10" type="primary">kamA_1</name>
    <name evidence="10" type="ORF">GALL_80500</name>
</gene>
<keyword evidence="2" id="KW-0004">4Fe-4S</keyword>
<dbReference type="CDD" id="cd01335">
    <property type="entry name" value="Radical_SAM"/>
    <property type="match status" value="1"/>
</dbReference>
<dbReference type="SFLD" id="SFLDS00029">
    <property type="entry name" value="Radical_SAM"/>
    <property type="match status" value="1"/>
</dbReference>
<dbReference type="SUPFAM" id="SSF102114">
    <property type="entry name" value="Radical SAM enzymes"/>
    <property type="match status" value="1"/>
</dbReference>
<keyword evidence="6" id="KW-0408">Iron</keyword>
<evidence type="ECO:0000259" key="9">
    <source>
        <dbReference type="PROSITE" id="PS51918"/>
    </source>
</evidence>
<keyword evidence="7" id="KW-0411">Iron-sulfur</keyword>
<dbReference type="InterPro" id="IPR022447">
    <property type="entry name" value="Lys_aminomutase-rel"/>
</dbReference>
<dbReference type="PANTHER" id="PTHR30538:SF1">
    <property type="entry name" value="L-LYSINE 2,3-AMINOMUTASE"/>
    <property type="match status" value="1"/>
</dbReference>
<evidence type="ECO:0000256" key="7">
    <source>
        <dbReference type="ARBA" id="ARBA00023014"/>
    </source>
</evidence>
<evidence type="ECO:0000256" key="5">
    <source>
        <dbReference type="ARBA" id="ARBA00022898"/>
    </source>
</evidence>
<comment type="cofactor">
    <cofactor evidence="1">
        <name>pyridoxal 5'-phosphate</name>
        <dbReference type="ChEBI" id="CHEBI:597326"/>
    </cofactor>
</comment>
<protein>
    <submittedName>
        <fullName evidence="10">L-lysine 2,3-aminomutase</fullName>
        <ecNumber evidence="10">5.4.3.2</ecNumber>
    </submittedName>
</protein>